<dbReference type="InterPro" id="IPR025580">
    <property type="entry name" value="Gp46"/>
</dbReference>
<proteinExistence type="predicted"/>
<dbReference type="Proteomes" id="UP000051655">
    <property type="component" value="Unassembled WGS sequence"/>
</dbReference>
<gene>
    <name evidence="2" type="ORF">IV73_GL000165</name>
</gene>
<sequence length="204" mass="22395">MAEESGSAINEQTVESEVTFTEDQQSKVDELIGKRLERETAKNQDAINQAVAKAKEQWQAEAEENAKLSKMTDAQKQEHDQQKQNEALEEANAEKETLKQELNHLNMVNAASSLLADKGVVADEATLKFVVREDADATQEAVEEFVKLVEDKAEAKRQETLKGSTPKIGTGNGGQSKSFGALAAERVNQQNNADVADDFFGIKK</sequence>
<keyword evidence="3" id="KW-1185">Reference proteome</keyword>
<feature type="region of interest" description="Disordered" evidence="1">
    <location>
        <begin position="1"/>
        <end position="27"/>
    </location>
</feature>
<dbReference type="AlphaFoldDB" id="A0A0R2JMK5"/>
<name>A0A0R2JMK5_9LACO</name>
<dbReference type="RefSeq" id="WP_057753430.1">
    <property type="nucleotide sequence ID" value="NZ_JQBP01000001.1"/>
</dbReference>
<feature type="compositionally biased region" description="Polar residues" evidence="1">
    <location>
        <begin position="7"/>
        <end position="23"/>
    </location>
</feature>
<reference evidence="2 3" key="1">
    <citation type="journal article" date="2015" name="Genome Announc.">
        <title>Expanding the biotechnology potential of lactobacilli through comparative genomics of 213 strains and associated genera.</title>
        <authorList>
            <person name="Sun Z."/>
            <person name="Harris H.M."/>
            <person name="McCann A."/>
            <person name="Guo C."/>
            <person name="Argimon S."/>
            <person name="Zhang W."/>
            <person name="Yang X."/>
            <person name="Jeffery I.B."/>
            <person name="Cooney J.C."/>
            <person name="Kagawa T.F."/>
            <person name="Liu W."/>
            <person name="Song Y."/>
            <person name="Salvetti E."/>
            <person name="Wrobel A."/>
            <person name="Rasinkangas P."/>
            <person name="Parkhill J."/>
            <person name="Rea M.C."/>
            <person name="O'Sullivan O."/>
            <person name="Ritari J."/>
            <person name="Douillard F.P."/>
            <person name="Paul Ross R."/>
            <person name="Yang R."/>
            <person name="Briner A.E."/>
            <person name="Felis G.E."/>
            <person name="de Vos W.M."/>
            <person name="Barrangou R."/>
            <person name="Klaenhammer T.R."/>
            <person name="Caufield P.W."/>
            <person name="Cui Y."/>
            <person name="Zhang H."/>
            <person name="O'Toole P.W."/>
        </authorList>
    </citation>
    <scope>NUCLEOTIDE SEQUENCE [LARGE SCALE GENOMIC DNA]</scope>
    <source>
        <strain evidence="2 3">DSM 20593</strain>
    </source>
</reference>
<feature type="compositionally biased region" description="Basic and acidic residues" evidence="1">
    <location>
        <begin position="73"/>
        <end position="83"/>
    </location>
</feature>
<evidence type="ECO:0000256" key="1">
    <source>
        <dbReference type="SAM" id="MobiDB-lite"/>
    </source>
</evidence>
<dbReference type="PATRIC" id="fig|1616.3.peg.171"/>
<accession>A0A0R2JMK5</accession>
<evidence type="ECO:0008006" key="4">
    <source>
        <dbReference type="Google" id="ProtNLM"/>
    </source>
</evidence>
<protein>
    <recommendedName>
        <fullName evidence="4">DUF4355 domain-containing protein</fullName>
    </recommendedName>
</protein>
<dbReference type="STRING" id="1616.IV73_GL000165"/>
<feature type="region of interest" description="Disordered" evidence="1">
    <location>
        <begin position="57"/>
        <end position="98"/>
    </location>
</feature>
<dbReference type="Pfam" id="PF14265">
    <property type="entry name" value="DUF4355"/>
    <property type="match status" value="1"/>
</dbReference>
<dbReference type="OrthoDB" id="2149208at2"/>
<comment type="caution">
    <text evidence="2">The sequence shown here is derived from an EMBL/GenBank/DDBJ whole genome shotgun (WGS) entry which is preliminary data.</text>
</comment>
<organism evidence="2 3">
    <name type="scientific">Weissella kandleri</name>
    <dbReference type="NCBI Taxonomy" id="1616"/>
    <lineage>
        <taxon>Bacteria</taxon>
        <taxon>Bacillati</taxon>
        <taxon>Bacillota</taxon>
        <taxon>Bacilli</taxon>
        <taxon>Lactobacillales</taxon>
        <taxon>Lactobacillaceae</taxon>
        <taxon>Weissella</taxon>
    </lineage>
</organism>
<dbReference type="EMBL" id="JQBP01000001">
    <property type="protein sequence ID" value="KRN75671.1"/>
    <property type="molecule type" value="Genomic_DNA"/>
</dbReference>
<evidence type="ECO:0000313" key="3">
    <source>
        <dbReference type="Proteomes" id="UP000051655"/>
    </source>
</evidence>
<evidence type="ECO:0000313" key="2">
    <source>
        <dbReference type="EMBL" id="KRN75671.1"/>
    </source>
</evidence>
<feature type="region of interest" description="Disordered" evidence="1">
    <location>
        <begin position="154"/>
        <end position="176"/>
    </location>
</feature>